<dbReference type="Gene3D" id="1.10.1200.10">
    <property type="entry name" value="ACP-like"/>
    <property type="match status" value="1"/>
</dbReference>
<dbReference type="RefSeq" id="WP_378246079.1">
    <property type="nucleotide sequence ID" value="NZ_JBHSKF010000003.1"/>
</dbReference>
<dbReference type="InterPro" id="IPR042099">
    <property type="entry name" value="ANL_N_sf"/>
</dbReference>
<dbReference type="Gene3D" id="3.30.300.30">
    <property type="match status" value="1"/>
</dbReference>
<name>A0ABW0EMR2_9PSEU</name>
<dbReference type="InterPro" id="IPR020841">
    <property type="entry name" value="PKS_Beta-ketoAc_synthase_dom"/>
</dbReference>
<dbReference type="Pfam" id="PF02801">
    <property type="entry name" value="Ketoacyl-synt_C"/>
    <property type="match status" value="1"/>
</dbReference>
<dbReference type="InterPro" id="IPR018201">
    <property type="entry name" value="Ketoacyl_synth_AS"/>
</dbReference>
<evidence type="ECO:0000256" key="2">
    <source>
        <dbReference type="ARBA" id="ARBA00022553"/>
    </source>
</evidence>
<dbReference type="PANTHER" id="PTHR43775:SF37">
    <property type="entry name" value="SI:DKEY-61P9.11"/>
    <property type="match status" value="1"/>
</dbReference>
<dbReference type="CDD" id="cd00833">
    <property type="entry name" value="PKS"/>
    <property type="match status" value="1"/>
</dbReference>
<dbReference type="InterPro" id="IPR009081">
    <property type="entry name" value="PP-bd_ACP"/>
</dbReference>
<keyword evidence="8" id="KW-1185">Reference proteome</keyword>
<protein>
    <submittedName>
        <fullName evidence="7">Beta-ketoacyl synthase N-terminal-like domain-containing protein</fullName>
    </submittedName>
</protein>
<dbReference type="InterPro" id="IPR045851">
    <property type="entry name" value="AMP-bd_C_sf"/>
</dbReference>
<dbReference type="PANTHER" id="PTHR43775">
    <property type="entry name" value="FATTY ACID SYNTHASE"/>
    <property type="match status" value="1"/>
</dbReference>
<comment type="caution">
    <text evidence="7">The sequence shown here is derived from an EMBL/GenBank/DDBJ whole genome shotgun (WGS) entry which is preliminary data.</text>
</comment>
<keyword evidence="3" id="KW-0808">Transferase</keyword>
<dbReference type="PROSITE" id="PS00455">
    <property type="entry name" value="AMP_BINDING"/>
    <property type="match status" value="1"/>
</dbReference>
<dbReference type="Pfam" id="PF00109">
    <property type="entry name" value="ketoacyl-synt"/>
    <property type="match status" value="1"/>
</dbReference>
<sequence length="1142" mass="118991">MRPTVVQGFADAALRWPDAVAIGGADPMTYAQLAARVGGIARALTGIAPGDRIGIALPHGPRAIAGVLGALAAGAAYVPLDPAFPARRRAEMAATAGLSAVLTDASTALPGIRIDDLPDSPLTPAEPGEAAYVLFTSGSTGVPKAVAQTHDNLRHVVDNQIATLGIRPGDSLSLLASLSFDAAIPDLFPALLTGATVVPIDVRAVGVADTARLLAEHEVTVYHSTPTLYRYLLDTGVRLPAVRTVLLGGEQAAWSDLRRGIAVFGEDCLFVNGYGATEVTFAAQFRVPAADLPDTDGPVPIGFPLPGFDVRLAPDGELVVTGQNLLGGYLSGPGDRFGVDPDGTPTYRTGDLGRRDPDGSLVCLGRLDRQLKVRGHRVEPAEVEAALTAASGARSRVIVRDERLLGYVESTDADPAAVRSAIAEVLPPHCVPQSVVAVAAFPLTVTGKVDERALPEPATAAPGRPMSDTERVVHDAWCAVLGVASVDLDVAFFDAGGHSLTLGALRSRLAADTGGDIPIARLFQHSTVAAQARYLDAVTRPADRGVTDPTGDTSNEAQDGPDQIAVVGLSCRFPGAPDAATFWWNLCAGVDSVHDHTDAELAALGIGPGLRADPAHVRGHGALPGVEDFDAAFFGFTPAEAETTDPQHRLFLEAAWSALEDAGHDPAREPGRVGVFASASVNRYFLYHLFDNPAVAGGIDPDDWEGRLLGRHQADHLPGQIAYRLGLTGPAMAVQSACSSALVAVCEAAQNLADYRCDTALAGGVAVVWPRHRAGGMSSPDGRCRAFDEAAAGTGYGSGVGVVVLRRLSDALADGDHVYAVLPGWGVTNDGAERAGFAVPGPTGQAEAIADALAAAGIDAGDVGFVEAHGSGTPLGDAIEVAALTDVFGDVERCALGSVKTNIGHLDAAAGIAGLIKAVLAVRHGLIPPSLHFTAPHPDVDLGPFTVPTKVSIWPAGRRVAGVSSFGVGGTNAHVLVQQSEEDSPGEVDRRVWVLPVSARDPRALAQALVNLREHIAEHAPRVADVAYTLATGRRAFDSRVAVVCTDETVLAALDAAIEEAHDSSRPESLAARLGRKYEVDPTLVGTSSYQSRKSLISQWMSGQDVEWAAEFDGQPVRRVPLPAYPFQRSRYWIDPPGKEVL</sequence>
<dbReference type="Gene3D" id="1.10.1240.100">
    <property type="match status" value="1"/>
</dbReference>
<keyword evidence="1" id="KW-0596">Phosphopantetheine</keyword>
<evidence type="ECO:0000256" key="3">
    <source>
        <dbReference type="ARBA" id="ARBA00022679"/>
    </source>
</evidence>
<dbReference type="Gene3D" id="3.40.50.12780">
    <property type="entry name" value="N-terminal domain of ligase-like"/>
    <property type="match status" value="1"/>
</dbReference>
<dbReference type="InterPro" id="IPR014030">
    <property type="entry name" value="Ketoacyl_synth_N"/>
</dbReference>
<dbReference type="Gene3D" id="3.40.47.10">
    <property type="match status" value="1"/>
</dbReference>
<dbReference type="PROSITE" id="PS50075">
    <property type="entry name" value="CARRIER"/>
    <property type="match status" value="1"/>
</dbReference>
<dbReference type="PROSITE" id="PS52004">
    <property type="entry name" value="KS3_2"/>
    <property type="match status" value="1"/>
</dbReference>
<accession>A0ABW0EMR2</accession>
<evidence type="ECO:0000259" key="6">
    <source>
        <dbReference type="PROSITE" id="PS52004"/>
    </source>
</evidence>
<gene>
    <name evidence="7" type="ORF">ACFPM7_09580</name>
</gene>
<dbReference type="Pfam" id="PF00550">
    <property type="entry name" value="PP-binding"/>
    <property type="match status" value="1"/>
</dbReference>
<dbReference type="Pfam" id="PF22621">
    <property type="entry name" value="CurL-like_PKS_C"/>
    <property type="match status" value="1"/>
</dbReference>
<dbReference type="InterPro" id="IPR016039">
    <property type="entry name" value="Thiolase-like"/>
</dbReference>
<evidence type="ECO:0000313" key="7">
    <source>
        <dbReference type="EMBL" id="MFC5287299.1"/>
    </source>
</evidence>
<dbReference type="SMART" id="SM00825">
    <property type="entry name" value="PKS_KS"/>
    <property type="match status" value="1"/>
</dbReference>
<dbReference type="InterPro" id="IPR036736">
    <property type="entry name" value="ACP-like_sf"/>
</dbReference>
<keyword evidence="2" id="KW-0597">Phosphoprotein</keyword>
<feature type="domain" description="Ketosynthase family 3 (KS3)" evidence="6">
    <location>
        <begin position="561"/>
        <end position="979"/>
    </location>
</feature>
<dbReference type="InterPro" id="IPR050091">
    <property type="entry name" value="PKS_NRPS_Biosynth_Enz"/>
</dbReference>
<dbReference type="SMART" id="SM00823">
    <property type="entry name" value="PKS_PP"/>
    <property type="match status" value="1"/>
</dbReference>
<reference evidence="8" key="1">
    <citation type="journal article" date="2019" name="Int. J. Syst. Evol. Microbiol.">
        <title>The Global Catalogue of Microorganisms (GCM) 10K type strain sequencing project: providing services to taxonomists for standard genome sequencing and annotation.</title>
        <authorList>
            <consortium name="The Broad Institute Genomics Platform"/>
            <consortium name="The Broad Institute Genome Sequencing Center for Infectious Disease"/>
            <person name="Wu L."/>
            <person name="Ma J."/>
        </authorList>
    </citation>
    <scope>NUCLEOTIDE SEQUENCE [LARGE SCALE GENOMIC DNA]</scope>
    <source>
        <strain evidence="8">CCUG 59778</strain>
    </source>
</reference>
<dbReference type="SUPFAM" id="SSF53901">
    <property type="entry name" value="Thiolase-like"/>
    <property type="match status" value="1"/>
</dbReference>
<dbReference type="InterPro" id="IPR014031">
    <property type="entry name" value="Ketoacyl_synth_C"/>
</dbReference>
<dbReference type="InterPro" id="IPR020845">
    <property type="entry name" value="AMP-binding_CS"/>
</dbReference>
<proteinExistence type="predicted"/>
<dbReference type="InterPro" id="IPR000873">
    <property type="entry name" value="AMP-dep_synth/lig_dom"/>
</dbReference>
<feature type="domain" description="Carrier" evidence="5">
    <location>
        <begin position="464"/>
        <end position="539"/>
    </location>
</feature>
<dbReference type="Proteomes" id="UP001596157">
    <property type="component" value="Unassembled WGS sequence"/>
</dbReference>
<dbReference type="EMBL" id="JBHSKF010000003">
    <property type="protein sequence ID" value="MFC5287299.1"/>
    <property type="molecule type" value="Genomic_DNA"/>
</dbReference>
<evidence type="ECO:0000313" key="8">
    <source>
        <dbReference type="Proteomes" id="UP001596157"/>
    </source>
</evidence>
<feature type="region of interest" description="Disordered" evidence="4">
    <location>
        <begin position="542"/>
        <end position="561"/>
    </location>
</feature>
<dbReference type="Pfam" id="PF00501">
    <property type="entry name" value="AMP-binding"/>
    <property type="match status" value="1"/>
</dbReference>
<dbReference type="SUPFAM" id="SSF47336">
    <property type="entry name" value="ACP-like"/>
    <property type="match status" value="1"/>
</dbReference>
<evidence type="ECO:0000259" key="5">
    <source>
        <dbReference type="PROSITE" id="PS50075"/>
    </source>
</evidence>
<dbReference type="InterPro" id="IPR020806">
    <property type="entry name" value="PKS_PP-bd"/>
</dbReference>
<organism evidence="7 8">
    <name type="scientific">Actinokineospora guangxiensis</name>
    <dbReference type="NCBI Taxonomy" id="1490288"/>
    <lineage>
        <taxon>Bacteria</taxon>
        <taxon>Bacillati</taxon>
        <taxon>Actinomycetota</taxon>
        <taxon>Actinomycetes</taxon>
        <taxon>Pseudonocardiales</taxon>
        <taxon>Pseudonocardiaceae</taxon>
        <taxon>Actinokineospora</taxon>
    </lineage>
</organism>
<evidence type="ECO:0000256" key="4">
    <source>
        <dbReference type="SAM" id="MobiDB-lite"/>
    </source>
</evidence>
<dbReference type="PROSITE" id="PS00606">
    <property type="entry name" value="KS3_1"/>
    <property type="match status" value="1"/>
</dbReference>
<dbReference type="SUPFAM" id="SSF56801">
    <property type="entry name" value="Acetyl-CoA synthetase-like"/>
    <property type="match status" value="1"/>
</dbReference>
<evidence type="ECO:0000256" key="1">
    <source>
        <dbReference type="ARBA" id="ARBA00022450"/>
    </source>
</evidence>